<name>A0A067JX42_JATCU</name>
<gene>
    <name evidence="6" type="ORF">JCGZ_25761</name>
</gene>
<reference evidence="6 7" key="1">
    <citation type="journal article" date="2014" name="PLoS ONE">
        <title>Global Analysis of Gene Expression Profiles in Physic Nut (Jatropha curcas L.) Seedlings Exposed to Salt Stress.</title>
        <authorList>
            <person name="Zhang L."/>
            <person name="Zhang C."/>
            <person name="Wu P."/>
            <person name="Chen Y."/>
            <person name="Li M."/>
            <person name="Jiang H."/>
            <person name="Wu G."/>
        </authorList>
    </citation>
    <scope>NUCLEOTIDE SEQUENCE [LARGE SCALE GENOMIC DNA]</scope>
    <source>
        <strain evidence="7">cv. GZQX0401</strain>
        <tissue evidence="6">Young leaves</tissue>
    </source>
</reference>
<evidence type="ECO:0000256" key="3">
    <source>
        <dbReference type="ARBA" id="ARBA00022833"/>
    </source>
</evidence>
<evidence type="ECO:0000313" key="7">
    <source>
        <dbReference type="Proteomes" id="UP000027138"/>
    </source>
</evidence>
<dbReference type="SUPFAM" id="SSF103612">
    <property type="entry name" value="SBT domain"/>
    <property type="match status" value="1"/>
</dbReference>
<keyword evidence="2 4" id="KW-0863">Zinc-finger</keyword>
<dbReference type="GO" id="GO:0003677">
    <property type="term" value="F:DNA binding"/>
    <property type="evidence" value="ECO:0007669"/>
    <property type="project" value="InterPro"/>
</dbReference>
<evidence type="ECO:0000259" key="5">
    <source>
        <dbReference type="PROSITE" id="PS51141"/>
    </source>
</evidence>
<evidence type="ECO:0000256" key="2">
    <source>
        <dbReference type="ARBA" id="ARBA00022771"/>
    </source>
</evidence>
<dbReference type="EMBL" id="KK915137">
    <property type="protein sequence ID" value="KDP24104.1"/>
    <property type="molecule type" value="Genomic_DNA"/>
</dbReference>
<dbReference type="InterPro" id="IPR036893">
    <property type="entry name" value="SBP_sf"/>
</dbReference>
<dbReference type="PANTHER" id="PTHR31251:SF226">
    <property type="entry name" value="SQUAMOSA PROMOTER-BINDING-LIKE PROTEIN 6"/>
    <property type="match status" value="1"/>
</dbReference>
<feature type="domain" description="SBP-type" evidence="5">
    <location>
        <begin position="1"/>
        <end position="78"/>
    </location>
</feature>
<dbReference type="GO" id="GO:0005634">
    <property type="term" value="C:nucleus"/>
    <property type="evidence" value="ECO:0007669"/>
    <property type="project" value="InterPro"/>
</dbReference>
<dbReference type="Gene3D" id="4.10.1100.10">
    <property type="entry name" value="Transcription factor, SBP-box domain"/>
    <property type="match status" value="1"/>
</dbReference>
<dbReference type="Pfam" id="PF03110">
    <property type="entry name" value="SBP"/>
    <property type="match status" value="1"/>
</dbReference>
<dbReference type="InterPro" id="IPR044817">
    <property type="entry name" value="SBP-like"/>
</dbReference>
<protein>
    <recommendedName>
        <fullName evidence="5">SBP-type domain-containing protein</fullName>
    </recommendedName>
</protein>
<dbReference type="GO" id="GO:0008270">
    <property type="term" value="F:zinc ion binding"/>
    <property type="evidence" value="ECO:0007669"/>
    <property type="project" value="UniProtKB-KW"/>
</dbReference>
<dbReference type="AlphaFoldDB" id="A0A067JX42"/>
<dbReference type="PANTHER" id="PTHR31251">
    <property type="entry name" value="SQUAMOSA PROMOTER-BINDING-LIKE PROTEIN 4"/>
    <property type="match status" value="1"/>
</dbReference>
<dbReference type="InterPro" id="IPR004333">
    <property type="entry name" value="SBP_dom"/>
</dbReference>
<evidence type="ECO:0000256" key="4">
    <source>
        <dbReference type="PROSITE-ProRule" id="PRU00470"/>
    </source>
</evidence>
<dbReference type="OrthoDB" id="514967at2759"/>
<evidence type="ECO:0000256" key="1">
    <source>
        <dbReference type="ARBA" id="ARBA00022723"/>
    </source>
</evidence>
<proteinExistence type="predicted"/>
<organism evidence="6 7">
    <name type="scientific">Jatropha curcas</name>
    <name type="common">Barbados nut</name>
    <dbReference type="NCBI Taxonomy" id="180498"/>
    <lineage>
        <taxon>Eukaryota</taxon>
        <taxon>Viridiplantae</taxon>
        <taxon>Streptophyta</taxon>
        <taxon>Embryophyta</taxon>
        <taxon>Tracheophyta</taxon>
        <taxon>Spermatophyta</taxon>
        <taxon>Magnoliopsida</taxon>
        <taxon>eudicotyledons</taxon>
        <taxon>Gunneridae</taxon>
        <taxon>Pentapetalae</taxon>
        <taxon>rosids</taxon>
        <taxon>fabids</taxon>
        <taxon>Malpighiales</taxon>
        <taxon>Euphorbiaceae</taxon>
        <taxon>Crotonoideae</taxon>
        <taxon>Jatropheae</taxon>
        <taxon>Jatropha</taxon>
    </lineage>
</organism>
<dbReference type="PROSITE" id="PS51141">
    <property type="entry name" value="ZF_SBP"/>
    <property type="match status" value="1"/>
</dbReference>
<keyword evidence="1" id="KW-0479">Metal-binding</keyword>
<keyword evidence="3" id="KW-0862">Zinc</keyword>
<dbReference type="STRING" id="180498.A0A067JX42"/>
<evidence type="ECO:0000313" key="6">
    <source>
        <dbReference type="EMBL" id="KDP24104.1"/>
    </source>
</evidence>
<accession>A0A067JX42</accession>
<sequence>MRCCQAEKCTADLTYAKPYHKRHKVCEYHSKAQIVVVDGIRQRFCQQCSRFHELSEFDETKRSCRRRLAGHNERRRKTHTENSIHKGTGTQLKNMVCGQVDDRGRIKITIQDNATYKHFQIRQTNCS</sequence>
<keyword evidence="7" id="KW-1185">Reference proteome</keyword>
<dbReference type="Proteomes" id="UP000027138">
    <property type="component" value="Unassembled WGS sequence"/>
</dbReference>